<name>A0AB38F5S6_RHOWR</name>
<evidence type="ECO:0000313" key="2">
    <source>
        <dbReference type="EMBL" id="SPZ34759.1"/>
    </source>
</evidence>
<dbReference type="EMBL" id="UAUI01000001">
    <property type="protein sequence ID" value="SPZ34759.1"/>
    <property type="molecule type" value="Genomic_DNA"/>
</dbReference>
<comment type="caution">
    <text evidence="2">The sequence shown here is derived from an EMBL/GenBank/DDBJ whole genome shotgun (WGS) entry which is preliminary data.</text>
</comment>
<feature type="compositionally biased region" description="Low complexity" evidence="1">
    <location>
        <begin position="154"/>
        <end position="164"/>
    </location>
</feature>
<accession>A0AB38F5S6</accession>
<protein>
    <submittedName>
        <fullName evidence="2">Peptidase M23 family protein</fullName>
    </submittedName>
</protein>
<organism evidence="2 3">
    <name type="scientific">Rhodococcus wratislaviensis</name>
    <name type="common">Tsukamurella wratislaviensis</name>
    <dbReference type="NCBI Taxonomy" id="44752"/>
    <lineage>
        <taxon>Bacteria</taxon>
        <taxon>Bacillati</taxon>
        <taxon>Actinomycetota</taxon>
        <taxon>Actinomycetes</taxon>
        <taxon>Mycobacteriales</taxon>
        <taxon>Nocardiaceae</taxon>
        <taxon>Rhodococcus</taxon>
    </lineage>
</organism>
<feature type="compositionally biased region" description="Low complexity" evidence="1">
    <location>
        <begin position="221"/>
        <end position="236"/>
    </location>
</feature>
<reference evidence="2 3" key="1">
    <citation type="submission" date="2018-06" db="EMBL/GenBank/DDBJ databases">
        <authorList>
            <consortium name="Pathogen Informatics"/>
            <person name="Doyle S."/>
        </authorList>
    </citation>
    <scope>NUCLEOTIDE SEQUENCE [LARGE SCALE GENOMIC DNA]</scope>
    <source>
        <strain evidence="2 3">NCTC13229</strain>
    </source>
</reference>
<evidence type="ECO:0000313" key="3">
    <source>
        <dbReference type="Proteomes" id="UP000251211"/>
    </source>
</evidence>
<proteinExistence type="predicted"/>
<feature type="region of interest" description="Disordered" evidence="1">
    <location>
        <begin position="113"/>
        <end position="236"/>
    </location>
</feature>
<feature type="compositionally biased region" description="Basic residues" evidence="1">
    <location>
        <begin position="190"/>
        <end position="202"/>
    </location>
</feature>
<evidence type="ECO:0000256" key="1">
    <source>
        <dbReference type="SAM" id="MobiDB-lite"/>
    </source>
</evidence>
<dbReference type="Proteomes" id="UP000251211">
    <property type="component" value="Unassembled WGS sequence"/>
</dbReference>
<gene>
    <name evidence="2" type="ORF">NCTC13229_00420</name>
</gene>
<sequence>MRIIRASFRRGEQVGRWWNIRCRFSLVRGRRALPWSCGGHEKAARAGAGGLDGCGRGGHRSAARLRRYSRRRGLAVRARRHRIRRIRCARLLRRRTRRRRRRHRPRLVAALELGDVSESAGPGSFDHTPAADEASSESEPAEDIAPKPAEDEATGTGEAGTTTEEQSEPTDPAGVEAPSPRGAFTGSEHGHRRRDRRARGRGRRDAVGEVFDFTSNRTWRSRSPVRPARAASRCPT</sequence>
<dbReference type="AlphaFoldDB" id="A0AB38F5S6"/>